<evidence type="ECO:0000256" key="2">
    <source>
        <dbReference type="ARBA" id="ARBA00022741"/>
    </source>
</evidence>
<gene>
    <name evidence="4" type="ORF">BBRV_LOCUS112459</name>
</gene>
<dbReference type="GO" id="GO:0005829">
    <property type="term" value="C:cytosol"/>
    <property type="evidence" value="ECO:0007669"/>
    <property type="project" value="TreeGrafter"/>
</dbReference>
<dbReference type="InterPro" id="IPR043129">
    <property type="entry name" value="ATPase_NBD"/>
</dbReference>
<sequence length="39" mass="4052">MAAMSVIGIDFGNESCYVAVARAGGIETIANDYSLRSTP</sequence>
<dbReference type="EMBL" id="CADCXW020000344">
    <property type="protein sequence ID" value="CAD1578303.1"/>
    <property type="molecule type" value="Genomic_DNA"/>
</dbReference>
<dbReference type="GO" id="GO:0005524">
    <property type="term" value="F:ATP binding"/>
    <property type="evidence" value="ECO:0007669"/>
    <property type="project" value="UniProtKB-KW"/>
</dbReference>
<keyword evidence="2" id="KW-0547">Nucleotide-binding</keyword>
<dbReference type="InterPro" id="IPR013126">
    <property type="entry name" value="Hsp_70_fam"/>
</dbReference>
<evidence type="ECO:0000256" key="3">
    <source>
        <dbReference type="ARBA" id="ARBA00022840"/>
    </source>
</evidence>
<dbReference type="Gene3D" id="3.30.420.40">
    <property type="match status" value="1"/>
</dbReference>
<reference evidence="4" key="1">
    <citation type="submission" date="2020-07" db="EMBL/GenBank/DDBJ databases">
        <authorList>
            <person name="Ferguson B K."/>
        </authorList>
    </citation>
    <scope>NUCLEOTIDE SEQUENCE</scope>
    <source>
        <strain evidence="4">L06</strain>
    </source>
</reference>
<keyword evidence="3" id="KW-0067">ATP-binding</keyword>
<proteinExistence type="inferred from homology"/>
<dbReference type="PANTHER" id="PTHR45639">
    <property type="entry name" value="HSC70CB, ISOFORM G-RELATED"/>
    <property type="match status" value="1"/>
</dbReference>
<accession>A0A6V7LPX2</accession>
<dbReference type="GO" id="GO:0005634">
    <property type="term" value="C:nucleus"/>
    <property type="evidence" value="ECO:0007669"/>
    <property type="project" value="TreeGrafter"/>
</dbReference>
<feature type="non-terminal residue" evidence="4">
    <location>
        <position position="39"/>
    </location>
</feature>
<evidence type="ECO:0000313" key="4">
    <source>
        <dbReference type="EMBL" id="CAD1578303.1"/>
    </source>
</evidence>
<dbReference type="FunFam" id="3.30.420.40:FF:000171">
    <property type="entry name" value="Heat shock 70 kDa protein 4"/>
    <property type="match status" value="1"/>
</dbReference>
<dbReference type="Pfam" id="PF00012">
    <property type="entry name" value="HSP70"/>
    <property type="match status" value="1"/>
</dbReference>
<protein>
    <submittedName>
        <fullName evidence="4">Uncharacterized protein</fullName>
    </submittedName>
</protein>
<dbReference type="SUPFAM" id="SSF53067">
    <property type="entry name" value="Actin-like ATPase domain"/>
    <property type="match status" value="1"/>
</dbReference>
<name>A0A6V7LPX2_9HYME</name>
<dbReference type="PANTHER" id="PTHR45639:SF4">
    <property type="entry name" value="HSC70CB, ISOFORM G"/>
    <property type="match status" value="1"/>
</dbReference>
<organism evidence="4">
    <name type="scientific">Bracon brevicornis</name>
    <dbReference type="NCBI Taxonomy" id="1563983"/>
    <lineage>
        <taxon>Eukaryota</taxon>
        <taxon>Metazoa</taxon>
        <taxon>Ecdysozoa</taxon>
        <taxon>Arthropoda</taxon>
        <taxon>Hexapoda</taxon>
        <taxon>Insecta</taxon>
        <taxon>Pterygota</taxon>
        <taxon>Neoptera</taxon>
        <taxon>Endopterygota</taxon>
        <taxon>Hymenoptera</taxon>
        <taxon>Apocrita</taxon>
        <taxon>Ichneumonoidea</taxon>
        <taxon>Braconidae</taxon>
        <taxon>Braconinae</taxon>
        <taxon>Bracon</taxon>
    </lineage>
</organism>
<comment type="similarity">
    <text evidence="1">Belongs to the heat shock protein 70 family.</text>
</comment>
<dbReference type="AlphaFoldDB" id="A0A6V7LPX2"/>
<evidence type="ECO:0000256" key="1">
    <source>
        <dbReference type="ARBA" id="ARBA00007381"/>
    </source>
</evidence>
<dbReference type="GO" id="GO:0140662">
    <property type="term" value="F:ATP-dependent protein folding chaperone"/>
    <property type="evidence" value="ECO:0007669"/>
    <property type="project" value="InterPro"/>
</dbReference>